<evidence type="ECO:0000313" key="14">
    <source>
        <dbReference type="EMBL" id="CAF3690893.1"/>
    </source>
</evidence>
<dbReference type="EMBL" id="CAJNOT010000234">
    <property type="protein sequence ID" value="CAF0905759.1"/>
    <property type="molecule type" value="Genomic_DNA"/>
</dbReference>
<proteinExistence type="inferred from homology"/>
<feature type="region of interest" description="Disordered" evidence="10">
    <location>
        <begin position="30"/>
        <end position="59"/>
    </location>
</feature>
<dbReference type="EMBL" id="CAJOBD010000139">
    <property type="protein sequence ID" value="CAF3591290.1"/>
    <property type="molecule type" value="Genomic_DNA"/>
</dbReference>
<dbReference type="GO" id="GO:0046600">
    <property type="term" value="P:negative regulation of centriole replication"/>
    <property type="evidence" value="ECO:0007669"/>
    <property type="project" value="InterPro"/>
</dbReference>
<evidence type="ECO:0000256" key="5">
    <source>
        <dbReference type="ARBA" id="ARBA00022490"/>
    </source>
</evidence>
<dbReference type="GO" id="GO:0005874">
    <property type="term" value="C:microtubule"/>
    <property type="evidence" value="ECO:0007669"/>
    <property type="project" value="UniProtKB-KW"/>
</dbReference>
<evidence type="ECO:0000256" key="4">
    <source>
        <dbReference type="ARBA" id="ARBA00013508"/>
    </source>
</evidence>
<dbReference type="AlphaFoldDB" id="A0A818U1C1"/>
<evidence type="ECO:0000256" key="10">
    <source>
        <dbReference type="SAM" id="MobiDB-lite"/>
    </source>
</evidence>
<comment type="caution">
    <text evidence="14">The sequence shown here is derived from an EMBL/GenBank/DDBJ whole genome shotgun (WGS) entry which is preliminary data.</text>
</comment>
<dbReference type="Pfam" id="PF15501">
    <property type="entry name" value="MDM1"/>
    <property type="match status" value="1"/>
</dbReference>
<gene>
    <name evidence="14" type="ORF">FNK824_LOCUS8498</name>
    <name evidence="13" type="ORF">JBS370_LOCUS3309</name>
    <name evidence="11" type="ORF">SEV965_LOCUS4807</name>
    <name evidence="12" type="ORF">ZHD862_LOCUS7624</name>
</gene>
<name>A0A818U1C1_9BILA</name>
<reference evidence="14" key="1">
    <citation type="submission" date="2021-02" db="EMBL/GenBank/DDBJ databases">
        <authorList>
            <person name="Nowell W R."/>
        </authorList>
    </citation>
    <scope>NUCLEOTIDE SEQUENCE</scope>
</reference>
<evidence type="ECO:0000256" key="1">
    <source>
        <dbReference type="ARBA" id="ARBA00004114"/>
    </source>
</evidence>
<evidence type="ECO:0000313" key="13">
    <source>
        <dbReference type="EMBL" id="CAF3591290.1"/>
    </source>
</evidence>
<dbReference type="Proteomes" id="UP000663889">
    <property type="component" value="Unassembled WGS sequence"/>
</dbReference>
<evidence type="ECO:0000256" key="9">
    <source>
        <dbReference type="ARBA" id="ARBA00045771"/>
    </source>
</evidence>
<dbReference type="EMBL" id="CAJNOU010000142">
    <property type="protein sequence ID" value="CAF0884768.1"/>
    <property type="molecule type" value="Genomic_DNA"/>
</dbReference>
<evidence type="ECO:0000313" key="15">
    <source>
        <dbReference type="Proteomes" id="UP000663874"/>
    </source>
</evidence>
<comment type="subcellular location">
    <subcellularLocation>
        <location evidence="1">Cytoplasm</location>
        <location evidence="1">Cytoskeleton</location>
        <location evidence="1">Microtubule organizing center</location>
        <location evidence="1">Centrosome</location>
        <location evidence="1">Centriole</location>
    </subcellularLocation>
    <subcellularLocation>
        <location evidence="2">Nucleus</location>
    </subcellularLocation>
</comment>
<sequence length="727" mass="85563">MKYQTEYQRNYQKRTPRKIDDYTNVERKLHDVPIRHSSLSPSRRRGRSLPTSPIRKDNNFAVIGPNEKLSNSHLYRLRQPIKDNSRIKKSREYAILGRNEKFQDNVIYPMRKPIWDDSPRIPARRHDYENHSCGIQTESQKAPYVSFDPKYGREIVPVRNPIGPQSEYQQQYHWKQPLGDLVSEQMLIDESKVRDRRSDPALPLTVIDPSEKILREKTSVAVNTPARVEIDFDKPKQQVNRIVTGPISSIQLKNDKISEYQSRYKPIVNQKKPRTRKAFEAEQADERKRKEIAKAEHAHTDDEGIDLGKEFHHKHSHGNLRRWKSEYQTTYKPFWRFDFKNGKWYKDAATEESGFNPNLFWYKELMSTRKRADEYRANAQADHFNRDHTLQLQTGYGGTKSFLAWDTNDDNDTDSIISIDRSLERQRQREREIQRQIDERIQSKIHYQNKQYERPSVPKTDQIAQTDHQVDRIVYIDEPIPKVPSVATKALVRNLNSSSVQQNMSWDAESLYSQRTNSDIDFKSKTARDLHRKHYINDESNIIRKASPIKQDNRGTDMHPPLINERQQTNNIYTSPQTNERKIQQNDIIRPSTSFQERRHAAGQSSYDTHIFDKRLPIRPHTSMSDCHSCHGNRYKDKITDNNNENYQQEYTPASKTSFQAHLNRLDERFGQNFNARYKDDDILSTNSARSLSSSCSLASQTLERAQQNMNKYWGDHSPKKPSRVKH</sequence>
<dbReference type="Proteomes" id="UP000663874">
    <property type="component" value="Unassembled WGS sequence"/>
</dbReference>
<dbReference type="GO" id="GO:0005634">
    <property type="term" value="C:nucleus"/>
    <property type="evidence" value="ECO:0007669"/>
    <property type="project" value="UniProtKB-SubCell"/>
</dbReference>
<evidence type="ECO:0000256" key="2">
    <source>
        <dbReference type="ARBA" id="ARBA00004123"/>
    </source>
</evidence>
<evidence type="ECO:0000313" key="11">
    <source>
        <dbReference type="EMBL" id="CAF0884768.1"/>
    </source>
</evidence>
<keyword evidence="6" id="KW-0493">Microtubule</keyword>
<dbReference type="PANTHER" id="PTHR32078">
    <property type="entry name" value="NUCLEAR PROTEIN MDM1"/>
    <property type="match status" value="1"/>
</dbReference>
<comment type="similarity">
    <text evidence="3">Belongs to the MDM1 family.</text>
</comment>
<comment type="function">
    <text evidence="9">Microtubule-binding protein that negatively regulates centriole duplication. Binds to and stabilizes microtubules.</text>
</comment>
<keyword evidence="7" id="KW-0206">Cytoskeleton</keyword>
<dbReference type="Proteomes" id="UP000663836">
    <property type="component" value="Unassembled WGS sequence"/>
</dbReference>
<evidence type="ECO:0000256" key="3">
    <source>
        <dbReference type="ARBA" id="ARBA00010494"/>
    </source>
</evidence>
<dbReference type="InterPro" id="IPR029136">
    <property type="entry name" value="MDM1"/>
</dbReference>
<evidence type="ECO:0000256" key="8">
    <source>
        <dbReference type="ARBA" id="ARBA00023242"/>
    </source>
</evidence>
<keyword evidence="8" id="KW-0539">Nucleus</keyword>
<dbReference type="EMBL" id="CAJOBE010000841">
    <property type="protein sequence ID" value="CAF3690893.1"/>
    <property type="molecule type" value="Genomic_DNA"/>
</dbReference>
<protein>
    <recommendedName>
        <fullName evidence="4">Nuclear protein MDM1</fullName>
    </recommendedName>
</protein>
<dbReference type="PANTHER" id="PTHR32078:SF1">
    <property type="entry name" value="NUCLEAR PROTEIN MDM1"/>
    <property type="match status" value="1"/>
</dbReference>
<dbReference type="Proteomes" id="UP000663864">
    <property type="component" value="Unassembled WGS sequence"/>
</dbReference>
<dbReference type="GO" id="GO:0008017">
    <property type="term" value="F:microtubule binding"/>
    <property type="evidence" value="ECO:0007669"/>
    <property type="project" value="InterPro"/>
</dbReference>
<evidence type="ECO:0000256" key="6">
    <source>
        <dbReference type="ARBA" id="ARBA00022701"/>
    </source>
</evidence>
<keyword evidence="5" id="KW-0963">Cytoplasm</keyword>
<evidence type="ECO:0000313" key="12">
    <source>
        <dbReference type="EMBL" id="CAF0905759.1"/>
    </source>
</evidence>
<feature type="region of interest" description="Disordered" evidence="10">
    <location>
        <begin position="708"/>
        <end position="727"/>
    </location>
</feature>
<organism evidence="14 15">
    <name type="scientific">Rotaria sordida</name>
    <dbReference type="NCBI Taxonomy" id="392033"/>
    <lineage>
        <taxon>Eukaryota</taxon>
        <taxon>Metazoa</taxon>
        <taxon>Spiralia</taxon>
        <taxon>Gnathifera</taxon>
        <taxon>Rotifera</taxon>
        <taxon>Eurotatoria</taxon>
        <taxon>Bdelloidea</taxon>
        <taxon>Philodinida</taxon>
        <taxon>Philodinidae</taxon>
        <taxon>Rotaria</taxon>
    </lineage>
</organism>
<evidence type="ECO:0000256" key="7">
    <source>
        <dbReference type="ARBA" id="ARBA00023212"/>
    </source>
</evidence>
<accession>A0A818U1C1</accession>
<dbReference type="GO" id="GO:0005814">
    <property type="term" value="C:centriole"/>
    <property type="evidence" value="ECO:0007669"/>
    <property type="project" value="UniProtKB-SubCell"/>
</dbReference>